<evidence type="ECO:0000313" key="6">
    <source>
        <dbReference type="Proteomes" id="UP001201262"/>
    </source>
</evidence>
<comment type="catalytic activity">
    <reaction evidence="4">
        <text>alpha-D-galactosyl-(1-&gt;3)-1D-myo-inositol + sucrose = raffinose + myo-inositol</text>
        <dbReference type="Rhea" id="RHEA:20161"/>
        <dbReference type="ChEBI" id="CHEBI:16634"/>
        <dbReference type="ChEBI" id="CHEBI:17268"/>
        <dbReference type="ChEBI" id="CHEBI:17505"/>
        <dbReference type="ChEBI" id="CHEBI:17992"/>
        <dbReference type="EC" id="2.4.1.82"/>
    </reaction>
</comment>
<dbReference type="InterPro" id="IPR013785">
    <property type="entry name" value="Aldolase_TIM"/>
</dbReference>
<comment type="caution">
    <text evidence="5">The sequence shown here is derived from an EMBL/GenBank/DDBJ whole genome shotgun (WGS) entry which is preliminary data.</text>
</comment>
<gene>
    <name evidence="5" type="ORF">BGW36DRAFT_428757</name>
</gene>
<dbReference type="Pfam" id="PF05691">
    <property type="entry name" value="Raffinose_syn"/>
    <property type="match status" value="1"/>
</dbReference>
<dbReference type="InterPro" id="IPR017853">
    <property type="entry name" value="GH"/>
</dbReference>
<evidence type="ECO:0000256" key="1">
    <source>
        <dbReference type="ARBA" id="ARBA00001255"/>
    </source>
</evidence>
<protein>
    <submittedName>
        <fullName evidence="5">Glycoside hydrolase superfamily</fullName>
    </submittedName>
</protein>
<dbReference type="AlphaFoldDB" id="A0AAD4KM58"/>
<reference evidence="5" key="1">
    <citation type="submission" date="2021-12" db="EMBL/GenBank/DDBJ databases">
        <title>Convergent genome expansion in fungi linked to evolution of root-endophyte symbiosis.</title>
        <authorList>
            <consortium name="DOE Joint Genome Institute"/>
            <person name="Ke Y.-H."/>
            <person name="Bonito G."/>
            <person name="Liao H.-L."/>
            <person name="Looney B."/>
            <person name="Rojas-Flechas A."/>
            <person name="Nash J."/>
            <person name="Hameed K."/>
            <person name="Schadt C."/>
            <person name="Martin F."/>
            <person name="Crous P.W."/>
            <person name="Miettinen O."/>
            <person name="Magnuson J.K."/>
            <person name="Labbe J."/>
            <person name="Jacobson D."/>
            <person name="Doktycz M.J."/>
            <person name="Veneault-Fourrey C."/>
            <person name="Kuo A."/>
            <person name="Mondo S."/>
            <person name="Calhoun S."/>
            <person name="Riley R."/>
            <person name="Ohm R."/>
            <person name="LaButti K."/>
            <person name="Andreopoulos B."/>
            <person name="Pangilinan J."/>
            <person name="Nolan M."/>
            <person name="Tritt A."/>
            <person name="Clum A."/>
            <person name="Lipzen A."/>
            <person name="Daum C."/>
            <person name="Barry K."/>
            <person name="Grigoriev I.V."/>
            <person name="Vilgalys R."/>
        </authorList>
    </citation>
    <scope>NUCLEOTIDE SEQUENCE</scope>
    <source>
        <strain evidence="5">PMI_201</strain>
    </source>
</reference>
<comment type="similarity">
    <text evidence="2">Belongs to the glycosyl hydrolases 36 family.</text>
</comment>
<keyword evidence="5" id="KW-0378">Hydrolase</keyword>
<dbReference type="InterPro" id="IPR008811">
    <property type="entry name" value="Glycosyl_hydrolases_36"/>
</dbReference>
<dbReference type="PANTHER" id="PTHR31268">
    <property type="match status" value="1"/>
</dbReference>
<keyword evidence="6" id="KW-1185">Reference proteome</keyword>
<sequence>MAPDQVVFTPALNQTFVIAEKATTFALYASTFNPIQLQALIDEHQNSDFTRIDLGTIGTSPVQNFRAIIPISKPNTEIKVVGNGVQYGKITLAKASTKGNDQEFLTEIILPVDEEFRSERIEWLDINDWKGWAWYRSRDTWIEARFTPLLNLDSFLATHNLLLQPNNSTQDPRSILAVFPASTKEAFVTLSAARDGEPPGVYARVRRVKNGSPIQVYVVGKLKVRKGTTNAISEAVEIARVKYGYSARAPFVVENKETPFDRLGFCTWSSIGENIPLTYDLMENLVKLLNRDKVPIGTFLIDDGWQDIRYGHNGAPRSRGLWSFATWSGMKSSLADNVALIKENLPTVKDIGVWMTLAGYWNSISPYSPLARNYEMRMYPLERNNVLGMEWPEHGFDGQQSASLVDLELRAYCLPPPHRAYEFWRDYFQSVVDAGITFVKVDNQAYNSFLKAVEGGEEFVTMWNSMTRAADEIFGENRVIHCMAHYERTFNGDIGMGEATKGRKIVIRNTDDFGLPRRNVHRDHIHYNLYNGILLSQQCLLLDADMFMTNDQWPEYHAVLRAFFNGPIFVADKPGVGDFKVHSKLTARSPGDEIAYRTIRTKNVIRPLHRNVWEATLDAGQGPSIRAGTYFPECESASIVLWNARSDGCDNSIDIIFEGDIIDALEHENKSIESPWKGVVWASNAAQATAVSVNSVSADACFQILASKPILSISVAPKSYEVLTVAPYHNLGPTKISVLGLIDKYAGLAALQCVKIQGTSLEVESKYDGVLGFILAREPSSIYVTVDGSIVEPRSLRLTDGSVLVKVDLTNATSVEGKSTWMVSVSVSA</sequence>
<dbReference type="GeneID" id="70250884"/>
<dbReference type="GO" id="GO:0047274">
    <property type="term" value="F:galactinol-sucrose galactosyltransferase activity"/>
    <property type="evidence" value="ECO:0007669"/>
    <property type="project" value="UniProtKB-EC"/>
</dbReference>
<evidence type="ECO:0000256" key="4">
    <source>
        <dbReference type="ARBA" id="ARBA00049426"/>
    </source>
</evidence>
<keyword evidence="3" id="KW-0119">Carbohydrate metabolism</keyword>
<organism evidence="5 6">
    <name type="scientific">Talaromyces proteolyticus</name>
    <dbReference type="NCBI Taxonomy" id="1131652"/>
    <lineage>
        <taxon>Eukaryota</taxon>
        <taxon>Fungi</taxon>
        <taxon>Dikarya</taxon>
        <taxon>Ascomycota</taxon>
        <taxon>Pezizomycotina</taxon>
        <taxon>Eurotiomycetes</taxon>
        <taxon>Eurotiomycetidae</taxon>
        <taxon>Eurotiales</taxon>
        <taxon>Trichocomaceae</taxon>
        <taxon>Talaromyces</taxon>
        <taxon>Talaromyces sect. Bacilispori</taxon>
    </lineage>
</organism>
<proteinExistence type="inferred from homology"/>
<accession>A0AAD4KM58</accession>
<evidence type="ECO:0000313" key="5">
    <source>
        <dbReference type="EMBL" id="KAH8694852.1"/>
    </source>
</evidence>
<dbReference type="GO" id="GO:0004557">
    <property type="term" value="F:alpha-galactosidase activity"/>
    <property type="evidence" value="ECO:0007669"/>
    <property type="project" value="UniProtKB-EC"/>
</dbReference>
<dbReference type="SUPFAM" id="SSF51445">
    <property type="entry name" value="(Trans)glycosidases"/>
    <property type="match status" value="1"/>
</dbReference>
<dbReference type="RefSeq" id="XP_046069994.1">
    <property type="nucleotide sequence ID" value="XM_046220597.1"/>
</dbReference>
<comment type="catalytic activity">
    <reaction evidence="1">
        <text>Hydrolysis of terminal, non-reducing alpha-D-galactose residues in alpha-D-galactosides, including galactose oligosaccharides, galactomannans and galactolipids.</text>
        <dbReference type="EC" id="3.2.1.22"/>
    </reaction>
</comment>
<dbReference type="PANTHER" id="PTHR31268:SF32">
    <property type="entry name" value="GALACTINOL--SUCROSE GALACTOSYLTRANSFERASE 2-RELATED"/>
    <property type="match status" value="1"/>
</dbReference>
<name>A0AAD4KM58_9EURO</name>
<evidence type="ECO:0000256" key="2">
    <source>
        <dbReference type="ARBA" id="ARBA00007240"/>
    </source>
</evidence>
<dbReference type="Proteomes" id="UP001201262">
    <property type="component" value="Unassembled WGS sequence"/>
</dbReference>
<dbReference type="Gene3D" id="3.20.20.70">
    <property type="entry name" value="Aldolase class I"/>
    <property type="match status" value="1"/>
</dbReference>
<dbReference type="EMBL" id="JAJTJA010000008">
    <property type="protein sequence ID" value="KAH8694852.1"/>
    <property type="molecule type" value="Genomic_DNA"/>
</dbReference>
<evidence type="ECO:0000256" key="3">
    <source>
        <dbReference type="ARBA" id="ARBA00023277"/>
    </source>
</evidence>